<reference evidence="7" key="1">
    <citation type="journal article" date="2014" name="Environ. Microbiol.">
        <title>Comparative genomics of the marine bacterial genus Glaciecola reveals the high degree of genomic diversity and genomic characteristic for cold adaptation.</title>
        <authorList>
            <person name="Qin Q.L."/>
            <person name="Xie B.B."/>
            <person name="Yu Y."/>
            <person name="Shu Y.L."/>
            <person name="Rong J.C."/>
            <person name="Zhang Y.J."/>
            <person name="Zhao D.L."/>
            <person name="Chen X.L."/>
            <person name="Zhang X.Y."/>
            <person name="Chen B."/>
            <person name="Zhou B.C."/>
            <person name="Zhang Y.Z."/>
        </authorList>
    </citation>
    <scope>NUCLEOTIDE SEQUENCE [LARGE SCALE GENOMIC DNA]</scope>
    <source>
        <strain evidence="7">LMG 21857</strain>
    </source>
</reference>
<dbReference type="InterPro" id="IPR005119">
    <property type="entry name" value="LysR_subst-bd"/>
</dbReference>
<dbReference type="STRING" id="1129793.GPLA_3735"/>
<dbReference type="EMBL" id="BAER01000115">
    <property type="protein sequence ID" value="GAC34620.1"/>
    <property type="molecule type" value="Genomic_DNA"/>
</dbReference>
<keyword evidence="4" id="KW-0804">Transcription</keyword>
<protein>
    <submittedName>
        <fullName evidence="6">Transcriptional regulator, LysR family</fullName>
    </submittedName>
</protein>
<dbReference type="CDD" id="cd05466">
    <property type="entry name" value="PBP2_LTTR_substrate"/>
    <property type="match status" value="1"/>
</dbReference>
<dbReference type="FunFam" id="1.10.10.10:FF:000001">
    <property type="entry name" value="LysR family transcriptional regulator"/>
    <property type="match status" value="1"/>
</dbReference>
<dbReference type="PANTHER" id="PTHR30126">
    <property type="entry name" value="HTH-TYPE TRANSCRIPTIONAL REGULATOR"/>
    <property type="match status" value="1"/>
</dbReference>
<dbReference type="InterPro" id="IPR000847">
    <property type="entry name" value="LysR_HTH_N"/>
</dbReference>
<dbReference type="InterPro" id="IPR036390">
    <property type="entry name" value="WH_DNA-bd_sf"/>
</dbReference>
<accession>K7AH82</accession>
<dbReference type="Gene3D" id="1.10.10.10">
    <property type="entry name" value="Winged helix-like DNA-binding domain superfamily/Winged helix DNA-binding domain"/>
    <property type="match status" value="1"/>
</dbReference>
<keyword evidence="2" id="KW-0805">Transcription regulation</keyword>
<evidence type="ECO:0000259" key="5">
    <source>
        <dbReference type="PROSITE" id="PS50931"/>
    </source>
</evidence>
<dbReference type="PROSITE" id="PS50931">
    <property type="entry name" value="HTH_LYSR"/>
    <property type="match status" value="1"/>
</dbReference>
<dbReference type="GO" id="GO:0000976">
    <property type="term" value="F:transcription cis-regulatory region binding"/>
    <property type="evidence" value="ECO:0007669"/>
    <property type="project" value="TreeGrafter"/>
</dbReference>
<organism evidence="6 7">
    <name type="scientific">Paraglaciecola polaris LMG 21857</name>
    <dbReference type="NCBI Taxonomy" id="1129793"/>
    <lineage>
        <taxon>Bacteria</taxon>
        <taxon>Pseudomonadati</taxon>
        <taxon>Pseudomonadota</taxon>
        <taxon>Gammaproteobacteria</taxon>
        <taxon>Alteromonadales</taxon>
        <taxon>Alteromonadaceae</taxon>
        <taxon>Paraglaciecola</taxon>
    </lineage>
</organism>
<dbReference type="SUPFAM" id="SSF53850">
    <property type="entry name" value="Periplasmic binding protein-like II"/>
    <property type="match status" value="1"/>
</dbReference>
<comment type="similarity">
    <text evidence="1">Belongs to the LysR transcriptional regulatory family.</text>
</comment>
<evidence type="ECO:0000256" key="4">
    <source>
        <dbReference type="ARBA" id="ARBA00023163"/>
    </source>
</evidence>
<dbReference type="Pfam" id="PF03466">
    <property type="entry name" value="LysR_substrate"/>
    <property type="match status" value="1"/>
</dbReference>
<keyword evidence="3" id="KW-0238">DNA-binding</keyword>
<keyword evidence="7" id="KW-1185">Reference proteome</keyword>
<feature type="domain" description="HTH lysR-type" evidence="5">
    <location>
        <begin position="2"/>
        <end position="59"/>
    </location>
</feature>
<evidence type="ECO:0000313" key="7">
    <source>
        <dbReference type="Proteomes" id="UP000006322"/>
    </source>
</evidence>
<evidence type="ECO:0000256" key="2">
    <source>
        <dbReference type="ARBA" id="ARBA00023015"/>
    </source>
</evidence>
<name>K7AH82_9ALTE</name>
<dbReference type="PANTHER" id="PTHR30126:SF99">
    <property type="entry name" value="TRANSCRIPTIONAL REGULATOR LYSR FAMILY"/>
    <property type="match status" value="1"/>
</dbReference>
<dbReference type="PRINTS" id="PR00039">
    <property type="entry name" value="HTHLYSR"/>
</dbReference>
<dbReference type="Proteomes" id="UP000006322">
    <property type="component" value="Unassembled WGS sequence"/>
</dbReference>
<proteinExistence type="inferred from homology"/>
<dbReference type="RefSeq" id="WP_007106385.1">
    <property type="nucleotide sequence ID" value="NZ_BAER01000115.1"/>
</dbReference>
<comment type="caution">
    <text evidence="6">The sequence shown here is derived from an EMBL/GenBank/DDBJ whole genome shotgun (WGS) entry which is preliminary data.</text>
</comment>
<dbReference type="OrthoDB" id="5289754at2"/>
<sequence>MINTVWLKTFCTLADLGHFTQTAHALFMTQSGVSQQIKKLEQQLATPLLIRVGKSFTLTDAGVALHRDGRKLLQATELLEQNIKQDDPHSGRVRIATPGSVGLTLYPFLLDLQQQHPKLSVMHSFAPNKSIERDVSQRHFDLGITTQPSTLPDVFTQAIAQEALVLVTDNRIADINWPVLQRLGFISHPDGHHHCQALLRANFLQFEHPEQFQERGFSNQISLILEPVSRGFGFSVLPLHAAKAFAKQAKIRIHTLAHPVSETLYLCRHTQVSQSQRVRYVADKIQTLLQAKV</sequence>
<dbReference type="InterPro" id="IPR036388">
    <property type="entry name" value="WH-like_DNA-bd_sf"/>
</dbReference>
<evidence type="ECO:0000256" key="1">
    <source>
        <dbReference type="ARBA" id="ARBA00009437"/>
    </source>
</evidence>
<gene>
    <name evidence="6" type="ORF">GPLA_3735</name>
</gene>
<dbReference type="AlphaFoldDB" id="K7AH82"/>
<evidence type="ECO:0000313" key="6">
    <source>
        <dbReference type="EMBL" id="GAC34620.1"/>
    </source>
</evidence>
<dbReference type="Gene3D" id="3.40.190.10">
    <property type="entry name" value="Periplasmic binding protein-like II"/>
    <property type="match status" value="2"/>
</dbReference>
<dbReference type="GO" id="GO:0003700">
    <property type="term" value="F:DNA-binding transcription factor activity"/>
    <property type="evidence" value="ECO:0007669"/>
    <property type="project" value="InterPro"/>
</dbReference>
<evidence type="ECO:0000256" key="3">
    <source>
        <dbReference type="ARBA" id="ARBA00023125"/>
    </source>
</evidence>
<dbReference type="SUPFAM" id="SSF46785">
    <property type="entry name" value="Winged helix' DNA-binding domain"/>
    <property type="match status" value="1"/>
</dbReference>
<dbReference type="Pfam" id="PF00126">
    <property type="entry name" value="HTH_1"/>
    <property type="match status" value="1"/>
</dbReference>